<evidence type="ECO:0000313" key="2">
    <source>
        <dbReference type="EMBL" id="PNX75494.1"/>
    </source>
</evidence>
<gene>
    <name evidence="2" type="ORF">L195_g031431</name>
</gene>
<feature type="region of interest" description="Disordered" evidence="1">
    <location>
        <begin position="118"/>
        <end position="192"/>
    </location>
</feature>
<comment type="caution">
    <text evidence="2">The sequence shown here is derived from an EMBL/GenBank/DDBJ whole genome shotgun (WGS) entry which is preliminary data.</text>
</comment>
<proteinExistence type="predicted"/>
<feature type="compositionally biased region" description="Basic and acidic residues" evidence="1">
    <location>
        <begin position="129"/>
        <end position="143"/>
    </location>
</feature>
<evidence type="ECO:0000313" key="3">
    <source>
        <dbReference type="Proteomes" id="UP000236291"/>
    </source>
</evidence>
<reference evidence="2 3" key="2">
    <citation type="journal article" date="2017" name="Front. Plant Sci.">
        <title>Gene Classification and Mining of Molecular Markers Useful in Red Clover (Trifolium pratense) Breeding.</title>
        <authorList>
            <person name="Istvanek J."/>
            <person name="Dluhosova J."/>
            <person name="Dluhos P."/>
            <person name="Patkova L."/>
            <person name="Nedelnik J."/>
            <person name="Repkova J."/>
        </authorList>
    </citation>
    <scope>NUCLEOTIDE SEQUENCE [LARGE SCALE GENOMIC DNA]</scope>
    <source>
        <strain evidence="3">cv. Tatra</strain>
        <tissue evidence="2">Young leaves</tissue>
    </source>
</reference>
<organism evidence="2 3">
    <name type="scientific">Trifolium pratense</name>
    <name type="common">Red clover</name>
    <dbReference type="NCBI Taxonomy" id="57577"/>
    <lineage>
        <taxon>Eukaryota</taxon>
        <taxon>Viridiplantae</taxon>
        <taxon>Streptophyta</taxon>
        <taxon>Embryophyta</taxon>
        <taxon>Tracheophyta</taxon>
        <taxon>Spermatophyta</taxon>
        <taxon>Magnoliopsida</taxon>
        <taxon>eudicotyledons</taxon>
        <taxon>Gunneridae</taxon>
        <taxon>Pentapetalae</taxon>
        <taxon>rosids</taxon>
        <taxon>fabids</taxon>
        <taxon>Fabales</taxon>
        <taxon>Fabaceae</taxon>
        <taxon>Papilionoideae</taxon>
        <taxon>50 kb inversion clade</taxon>
        <taxon>NPAAA clade</taxon>
        <taxon>Hologalegina</taxon>
        <taxon>IRL clade</taxon>
        <taxon>Trifolieae</taxon>
        <taxon>Trifolium</taxon>
    </lineage>
</organism>
<sequence>MYQQTLGLSEQIGRMREEIQKVKENDSKSLQKLDMLTPTPEPRKTTVNALVLGKEGVALLPTEIETDNTAVSVKVNQVVVINSPLSSEPPNADLQVKTLLEPKPPDMEVEMHIVKVDSPDFGQPAKVCSRREPPAKPPDRSVALDRGGYARADAERIQTNLLRPPPSPEPPDADRSATVLPRQALRHKPSYLNGGVDENLRVIAVDGEKVWRK</sequence>
<dbReference type="AlphaFoldDB" id="A0A2K3LAE8"/>
<dbReference type="Proteomes" id="UP000236291">
    <property type="component" value="Unassembled WGS sequence"/>
</dbReference>
<accession>A0A2K3LAE8</accession>
<protein>
    <submittedName>
        <fullName evidence="2">Uncharacterized protein</fullName>
    </submittedName>
</protein>
<dbReference type="EMBL" id="ASHM01029132">
    <property type="protein sequence ID" value="PNX75494.1"/>
    <property type="molecule type" value="Genomic_DNA"/>
</dbReference>
<evidence type="ECO:0000256" key="1">
    <source>
        <dbReference type="SAM" id="MobiDB-lite"/>
    </source>
</evidence>
<name>A0A2K3LAE8_TRIPR</name>
<reference evidence="2 3" key="1">
    <citation type="journal article" date="2014" name="Am. J. Bot.">
        <title>Genome assembly and annotation for red clover (Trifolium pratense; Fabaceae).</title>
        <authorList>
            <person name="Istvanek J."/>
            <person name="Jaros M."/>
            <person name="Krenek A."/>
            <person name="Repkova J."/>
        </authorList>
    </citation>
    <scope>NUCLEOTIDE SEQUENCE [LARGE SCALE GENOMIC DNA]</scope>
    <source>
        <strain evidence="3">cv. Tatra</strain>
        <tissue evidence="2">Young leaves</tissue>
    </source>
</reference>
<dbReference type="ExpressionAtlas" id="A0A2K3LAE8">
    <property type="expression patterns" value="baseline"/>
</dbReference>